<gene>
    <name evidence="3" type="ORF">GCM10009830_34240</name>
</gene>
<dbReference type="RefSeq" id="WP_344488526.1">
    <property type="nucleotide sequence ID" value="NZ_BAAAQF010000013.1"/>
</dbReference>
<accession>A0ABN2H9F8</accession>
<dbReference type="SUPFAM" id="SSF53448">
    <property type="entry name" value="Nucleotide-diphospho-sugar transferases"/>
    <property type="match status" value="1"/>
</dbReference>
<feature type="domain" description="Glycosyltransferase 2-like" evidence="2">
    <location>
        <begin position="216"/>
        <end position="330"/>
    </location>
</feature>
<dbReference type="Gene3D" id="3.40.50.2000">
    <property type="entry name" value="Glycogen Phosphorylase B"/>
    <property type="match status" value="1"/>
</dbReference>
<name>A0ABN2H9F8_9ACTN</name>
<feature type="region of interest" description="Disordered" evidence="1">
    <location>
        <begin position="826"/>
        <end position="845"/>
    </location>
</feature>
<comment type="caution">
    <text evidence="3">The sequence shown here is derived from an EMBL/GenBank/DDBJ whole genome shotgun (WGS) entry which is preliminary data.</text>
</comment>
<protein>
    <recommendedName>
        <fullName evidence="2">Glycosyltransferase 2-like domain-containing protein</fullName>
    </recommendedName>
</protein>
<dbReference type="InterPro" id="IPR001173">
    <property type="entry name" value="Glyco_trans_2-like"/>
</dbReference>
<keyword evidence="4" id="KW-1185">Reference proteome</keyword>
<proteinExistence type="predicted"/>
<evidence type="ECO:0000313" key="4">
    <source>
        <dbReference type="Proteomes" id="UP001499851"/>
    </source>
</evidence>
<evidence type="ECO:0000259" key="2">
    <source>
        <dbReference type="Pfam" id="PF00535"/>
    </source>
</evidence>
<dbReference type="Gene3D" id="3.90.550.10">
    <property type="entry name" value="Spore Coat Polysaccharide Biosynthesis Protein SpsA, Chain A"/>
    <property type="match status" value="1"/>
</dbReference>
<evidence type="ECO:0000313" key="3">
    <source>
        <dbReference type="EMBL" id="GAA1684101.1"/>
    </source>
</evidence>
<dbReference type="SUPFAM" id="SSF53756">
    <property type="entry name" value="UDP-Glycosyltransferase/glycogen phosphorylase"/>
    <property type="match status" value="1"/>
</dbReference>
<organism evidence="3 4">
    <name type="scientific">Glycomyces endophyticus</name>
    <dbReference type="NCBI Taxonomy" id="480996"/>
    <lineage>
        <taxon>Bacteria</taxon>
        <taxon>Bacillati</taxon>
        <taxon>Actinomycetota</taxon>
        <taxon>Actinomycetes</taxon>
        <taxon>Glycomycetales</taxon>
        <taxon>Glycomycetaceae</taxon>
        <taxon>Glycomyces</taxon>
    </lineage>
</organism>
<dbReference type="PANTHER" id="PTHR43685:SF2">
    <property type="entry name" value="GLYCOSYLTRANSFERASE 2-LIKE DOMAIN-CONTAINING PROTEIN"/>
    <property type="match status" value="1"/>
</dbReference>
<dbReference type="Proteomes" id="UP001499851">
    <property type="component" value="Unassembled WGS sequence"/>
</dbReference>
<dbReference type="InterPro" id="IPR029044">
    <property type="entry name" value="Nucleotide-diphossugar_trans"/>
</dbReference>
<sequence length="845" mass="95190">MFIDVPTGLRSRFLQDHVEVALKRKSEALSATAIRLGSVGMRDIFASLAFERPTTYAEALEVIESGDAKRLPGQGKDSVDYLAKLAGVLVAQRVEPDDLERAFAIFAFLEGGFGTAALDEQHQALYLHLGKRLRGDAWAFKQLRRSRNLNQHVARAFECDQARNDAVDPAADARWLHRLSRLVGADCVLHADRGPDPFDRLECEAVEVEGDAEVSAIIPALAGDAALTALRSVLRQSLRVRQVFLVADRDLDPEELAAAEAAEQVTVVRVPEGTSFGEAVNTALKKTSGEFVLLVDPSDWCFPDLVRHHVERFRNAKHTVVVRTARLRADGDLRFKAFGCWRPDVYARTVMFRRSVVDELGYLDELGPEAVEEYIDRTRLPYGGKAVLMSRARLLVLSRDDREEIGYREAEERITADWFPAYRSAYWRWHEDLYAKGETPFLASPLGARPFALPPGLRPGTGRRGYDLVYASDWRPYGGPAKSMLEEIRAALTAGLRVGVMNLEAVRMMTPETRALCHPVQELVSAGRIDVVRPDEDVDIDTLVIRYPLVLQFDRTIQFPGTVRQLLIHANQPPHEADGSDLRYFTRDCERNAEQWFGVAPVWVAQGPQAHASLREAVPPVSRPLSDEHIPGILDAADWRIRRDGFRSDRPVIGRHSRDHYTKWPGTVKTLLKVYPKNPRFDVRTMGGSLAVTELLGKQPPLNWIMYEYDETGVRDFLFQLDFWVYFPHEIRVEAFGRAILEAMASGCVVILPEVFRSTFGDGAQYCAPEEVVPLIDRLYRDEDAFRRLSARGQDYVAEHFGYEWYRRLLADRVLAPNRFGVAPEAAPAVPQHRGSRETLKGLTS</sequence>
<dbReference type="CDD" id="cd00761">
    <property type="entry name" value="Glyco_tranf_GTA_type"/>
    <property type="match status" value="1"/>
</dbReference>
<dbReference type="PANTHER" id="PTHR43685">
    <property type="entry name" value="GLYCOSYLTRANSFERASE"/>
    <property type="match status" value="1"/>
</dbReference>
<dbReference type="EMBL" id="BAAAQF010000013">
    <property type="protein sequence ID" value="GAA1684101.1"/>
    <property type="molecule type" value="Genomic_DNA"/>
</dbReference>
<reference evidence="3 4" key="1">
    <citation type="journal article" date="2019" name="Int. J. Syst. Evol. Microbiol.">
        <title>The Global Catalogue of Microorganisms (GCM) 10K type strain sequencing project: providing services to taxonomists for standard genome sequencing and annotation.</title>
        <authorList>
            <consortium name="The Broad Institute Genomics Platform"/>
            <consortium name="The Broad Institute Genome Sequencing Center for Infectious Disease"/>
            <person name="Wu L."/>
            <person name="Ma J."/>
        </authorList>
    </citation>
    <scope>NUCLEOTIDE SEQUENCE [LARGE SCALE GENOMIC DNA]</scope>
    <source>
        <strain evidence="3 4">JCM 16001</strain>
    </source>
</reference>
<dbReference type="InterPro" id="IPR050834">
    <property type="entry name" value="Glycosyltransf_2"/>
</dbReference>
<evidence type="ECO:0000256" key="1">
    <source>
        <dbReference type="SAM" id="MobiDB-lite"/>
    </source>
</evidence>
<feature type="compositionally biased region" description="Basic and acidic residues" evidence="1">
    <location>
        <begin position="835"/>
        <end position="845"/>
    </location>
</feature>
<dbReference type="Pfam" id="PF00535">
    <property type="entry name" value="Glycos_transf_2"/>
    <property type="match status" value="1"/>
</dbReference>